<accession>E3RLH8</accession>
<name>E3RLH8_PYRTT</name>
<dbReference type="KEGG" id="pte:PTT_09221"/>
<dbReference type="AlphaFoldDB" id="E3RLH8"/>
<proteinExistence type="predicted"/>
<evidence type="ECO:0000313" key="1">
    <source>
        <dbReference type="EMBL" id="EFQ93437.1"/>
    </source>
</evidence>
<evidence type="ECO:0000313" key="2">
    <source>
        <dbReference type="Proteomes" id="UP000001067"/>
    </source>
</evidence>
<gene>
    <name evidence="1" type="ORF">PTT_09221</name>
</gene>
<dbReference type="Proteomes" id="UP000001067">
    <property type="component" value="Unassembled WGS sequence"/>
</dbReference>
<dbReference type="EMBL" id="GL533857">
    <property type="protein sequence ID" value="EFQ93437.1"/>
    <property type="molecule type" value="Genomic_DNA"/>
</dbReference>
<reference evidence="1 2" key="1">
    <citation type="journal article" date="2010" name="Genome Biol.">
        <title>A first genome assembly of the barley fungal pathogen Pyrenophora teres f. teres.</title>
        <authorList>
            <person name="Ellwood S.R."/>
            <person name="Liu Z."/>
            <person name="Syme R.A."/>
            <person name="Lai Z."/>
            <person name="Hane J.K."/>
            <person name="Keiper F."/>
            <person name="Moffat C.S."/>
            <person name="Oliver R.P."/>
            <person name="Friesen T.L."/>
        </authorList>
    </citation>
    <scope>NUCLEOTIDE SEQUENCE [LARGE SCALE GENOMIC DNA]</scope>
    <source>
        <strain evidence="1 2">0-1</strain>
    </source>
</reference>
<sequence>MDHYTPTPIPDSPATLAEKQIDAARRQTRLDYHLPTSPPSFKSWFRNRVIIPYISNQVEDLYNDCEQTLAQRQHFANALTAATSATTATSTLPPYTDPALLVNPPPSDLETLYTRTILLYDVRLRYIQAEGARRMSTWADWWHETSKPAPHRNAAVANACTSTIAFLEDDYLKRKVEFVIEVYAVLERGDTAMAEAVLEDLGKLFPWLKDTGFLTRVREGTGDAFVGLRGKLPQV</sequence>
<dbReference type="OrthoDB" id="3796237at2759"/>
<dbReference type="HOGENOM" id="CLU_1185548_0_0_1"/>
<organism evidence="2">
    <name type="scientific">Pyrenophora teres f. teres (strain 0-1)</name>
    <name type="common">Barley net blotch fungus</name>
    <name type="synonym">Drechslera teres f. teres</name>
    <dbReference type="NCBI Taxonomy" id="861557"/>
    <lineage>
        <taxon>Eukaryota</taxon>
        <taxon>Fungi</taxon>
        <taxon>Dikarya</taxon>
        <taxon>Ascomycota</taxon>
        <taxon>Pezizomycotina</taxon>
        <taxon>Dothideomycetes</taxon>
        <taxon>Pleosporomycetidae</taxon>
        <taxon>Pleosporales</taxon>
        <taxon>Pleosporineae</taxon>
        <taxon>Pleosporaceae</taxon>
        <taxon>Pyrenophora</taxon>
    </lineage>
</organism>
<protein>
    <submittedName>
        <fullName evidence="1">Uncharacterized protein</fullName>
    </submittedName>
</protein>
<keyword evidence="2" id="KW-1185">Reference proteome</keyword>